<feature type="region of interest" description="Disordered" evidence="1">
    <location>
        <begin position="43"/>
        <end position="66"/>
    </location>
</feature>
<reference evidence="2 3" key="1">
    <citation type="journal article" date="2013" name="BMC Genomics">
        <title>Genomics-driven discovery of the pneumocandin biosynthetic gene cluster in the fungus Glarea lozoyensis.</title>
        <authorList>
            <person name="Chen L."/>
            <person name="Yue Q."/>
            <person name="Zhang X."/>
            <person name="Xiang M."/>
            <person name="Wang C."/>
            <person name="Li S."/>
            <person name="Che Y."/>
            <person name="Ortiz-Lopez F.J."/>
            <person name="Bills G.F."/>
            <person name="Liu X."/>
            <person name="An Z."/>
        </authorList>
    </citation>
    <scope>NUCLEOTIDE SEQUENCE [LARGE SCALE GENOMIC DNA]</scope>
    <source>
        <strain evidence="3">ATCC 20868 / MF5171</strain>
    </source>
</reference>
<dbReference type="Proteomes" id="UP000016922">
    <property type="component" value="Unassembled WGS sequence"/>
</dbReference>
<protein>
    <recommendedName>
        <fullName evidence="4">Cell division control protein 14</fullName>
    </recommendedName>
</protein>
<dbReference type="PANTHER" id="PTHR34065">
    <property type="entry name" value="CELL DIVISION CONTROL PROTEIN 14"/>
    <property type="match status" value="1"/>
</dbReference>
<dbReference type="EMBL" id="KE145363">
    <property type="protein sequence ID" value="EPE30374.1"/>
    <property type="molecule type" value="Genomic_DNA"/>
</dbReference>
<dbReference type="eggNOG" id="ENOG502S6JC">
    <property type="taxonomic scope" value="Eukaryota"/>
</dbReference>
<dbReference type="HOGENOM" id="CLU_052857_0_0_1"/>
<sequence length="293" mass="32596">METLLVLAFDNLSSFDQGRIRKGLRQVEGLLAQICLSSPTTAAEKRRSVIDPGKEPPPPPRSLQELSGDPAFREFFKLQDNFQWNVTAQLLNSLDRLLSKNNDGAMEILIIQTLNLIQGTLLVHPPSRGLFQREMYMNHLLDLLEPDMCPAVQSSTIITLVCALIEAPQNARTFERLDGLMMITSVFKSRETTREVKLKLVEFLYFYLMPETPSIPSANATASVPAMLQRSPSKLAGAFNRADSAARKRADSESGITRTTDEKQVLLSKHLPNVEDLVVDLREAQAAFGGDLN</sequence>
<evidence type="ECO:0008006" key="4">
    <source>
        <dbReference type="Google" id="ProtNLM"/>
    </source>
</evidence>
<dbReference type="KEGG" id="glz:GLAREA_03341"/>
<dbReference type="OrthoDB" id="5357220at2759"/>
<organism evidence="2 3">
    <name type="scientific">Glarea lozoyensis (strain ATCC 20868 / MF5171)</name>
    <dbReference type="NCBI Taxonomy" id="1116229"/>
    <lineage>
        <taxon>Eukaryota</taxon>
        <taxon>Fungi</taxon>
        <taxon>Dikarya</taxon>
        <taxon>Ascomycota</taxon>
        <taxon>Pezizomycotina</taxon>
        <taxon>Leotiomycetes</taxon>
        <taxon>Helotiales</taxon>
        <taxon>Helotiaceae</taxon>
        <taxon>Glarea</taxon>
    </lineage>
</organism>
<accession>S3CZQ1</accession>
<dbReference type="STRING" id="1116229.S3CZQ1"/>
<evidence type="ECO:0000313" key="3">
    <source>
        <dbReference type="Proteomes" id="UP000016922"/>
    </source>
</evidence>
<keyword evidence="3" id="KW-1185">Reference proteome</keyword>
<dbReference type="RefSeq" id="XP_008081785.1">
    <property type="nucleotide sequence ID" value="XM_008083594.1"/>
</dbReference>
<feature type="compositionally biased region" description="Basic and acidic residues" evidence="1">
    <location>
        <begin position="43"/>
        <end position="54"/>
    </location>
</feature>
<dbReference type="AlphaFoldDB" id="S3CZQ1"/>
<dbReference type="InterPro" id="IPR012535">
    <property type="entry name" value="Cell_div_Cdc14"/>
</dbReference>
<dbReference type="OMA" id="YMNILLD"/>
<dbReference type="GeneID" id="19462396"/>
<evidence type="ECO:0000256" key="1">
    <source>
        <dbReference type="SAM" id="MobiDB-lite"/>
    </source>
</evidence>
<proteinExistence type="predicted"/>
<dbReference type="Pfam" id="PF08045">
    <property type="entry name" value="CDC14"/>
    <property type="match status" value="1"/>
</dbReference>
<evidence type="ECO:0000313" key="2">
    <source>
        <dbReference type="EMBL" id="EPE30374.1"/>
    </source>
</evidence>
<name>S3CZQ1_GLAL2</name>
<dbReference type="PANTHER" id="PTHR34065:SF1">
    <property type="entry name" value="CELL DIVISION CONTROL PROTEIN 14"/>
    <property type="match status" value="1"/>
</dbReference>
<gene>
    <name evidence="2" type="ORF">GLAREA_03341</name>
</gene>